<evidence type="ECO:0000256" key="2">
    <source>
        <dbReference type="ARBA" id="ARBA00023319"/>
    </source>
</evidence>
<dbReference type="InterPro" id="IPR013783">
    <property type="entry name" value="Ig-like_fold"/>
</dbReference>
<keyword evidence="5" id="KW-1185">Reference proteome</keyword>
<gene>
    <name evidence="4" type="primary">LOC107705998</name>
</gene>
<dbReference type="Pfam" id="PF00129">
    <property type="entry name" value="MHC_I"/>
    <property type="match status" value="1"/>
</dbReference>
<dbReference type="SUPFAM" id="SSF48726">
    <property type="entry name" value="Immunoglobulin"/>
    <property type="match status" value="1"/>
</dbReference>
<dbReference type="Proteomes" id="UP000472270">
    <property type="component" value="Unassembled WGS sequence"/>
</dbReference>
<dbReference type="Ensembl" id="ENSSRHT00000004848.1">
    <property type="protein sequence ID" value="ENSSRHP00000004679.1"/>
    <property type="gene ID" value="ENSSRHG00000003090.1"/>
</dbReference>
<organism evidence="4 5">
    <name type="scientific">Sinocyclocheilus rhinocerous</name>
    <dbReference type="NCBI Taxonomy" id="307959"/>
    <lineage>
        <taxon>Eukaryota</taxon>
        <taxon>Metazoa</taxon>
        <taxon>Chordata</taxon>
        <taxon>Craniata</taxon>
        <taxon>Vertebrata</taxon>
        <taxon>Euteleostomi</taxon>
        <taxon>Actinopterygii</taxon>
        <taxon>Neopterygii</taxon>
        <taxon>Teleostei</taxon>
        <taxon>Ostariophysi</taxon>
        <taxon>Cypriniformes</taxon>
        <taxon>Cyprinidae</taxon>
        <taxon>Cyprininae</taxon>
        <taxon>Sinocyclocheilus</taxon>
    </lineage>
</organism>
<dbReference type="GO" id="GO:0005615">
    <property type="term" value="C:extracellular space"/>
    <property type="evidence" value="ECO:0007669"/>
    <property type="project" value="TreeGrafter"/>
</dbReference>
<dbReference type="PANTHER" id="PTHR16675">
    <property type="entry name" value="MHC CLASS I-RELATED"/>
    <property type="match status" value="1"/>
</dbReference>
<dbReference type="InterPro" id="IPR007110">
    <property type="entry name" value="Ig-like_dom"/>
</dbReference>
<dbReference type="InterPro" id="IPR003006">
    <property type="entry name" value="Ig/MHC_CS"/>
</dbReference>
<dbReference type="InterPro" id="IPR036179">
    <property type="entry name" value="Ig-like_dom_sf"/>
</dbReference>
<dbReference type="SMART" id="SM00407">
    <property type="entry name" value="IGc1"/>
    <property type="match status" value="1"/>
</dbReference>
<dbReference type="Pfam" id="PF07654">
    <property type="entry name" value="C1-set"/>
    <property type="match status" value="1"/>
</dbReference>
<evidence type="ECO:0000313" key="4">
    <source>
        <dbReference type="Ensembl" id="ENSSRHP00000004679.1"/>
    </source>
</evidence>
<dbReference type="InterPro" id="IPR003597">
    <property type="entry name" value="Ig_C1-set"/>
</dbReference>
<dbReference type="GO" id="GO:0006955">
    <property type="term" value="P:immune response"/>
    <property type="evidence" value="ECO:0007669"/>
    <property type="project" value="TreeGrafter"/>
</dbReference>
<dbReference type="GO" id="GO:0009897">
    <property type="term" value="C:external side of plasma membrane"/>
    <property type="evidence" value="ECO:0007669"/>
    <property type="project" value="TreeGrafter"/>
</dbReference>
<proteinExistence type="predicted"/>
<dbReference type="PROSITE" id="PS00290">
    <property type="entry name" value="IG_MHC"/>
    <property type="match status" value="1"/>
</dbReference>
<dbReference type="PROSITE" id="PS50835">
    <property type="entry name" value="IG_LIKE"/>
    <property type="match status" value="1"/>
</dbReference>
<evidence type="ECO:0000259" key="3">
    <source>
        <dbReference type="PROSITE" id="PS50835"/>
    </source>
</evidence>
<dbReference type="Gene3D" id="3.30.500.10">
    <property type="entry name" value="MHC class I-like antigen recognition-like"/>
    <property type="match status" value="1"/>
</dbReference>
<name>A0A673FU44_9TELE</name>
<dbReference type="InterPro" id="IPR011162">
    <property type="entry name" value="MHC_I/II-like_Ag-recog"/>
</dbReference>
<accession>A0A673FU44</accession>
<dbReference type="Gene3D" id="2.60.40.10">
    <property type="entry name" value="Immunoglobulins"/>
    <property type="match status" value="1"/>
</dbReference>
<evidence type="ECO:0000313" key="5">
    <source>
        <dbReference type="Proteomes" id="UP000472270"/>
    </source>
</evidence>
<protein>
    <submittedName>
        <fullName evidence="4">Major histocompatibility complex class I-related gene protein-like</fullName>
    </submittedName>
</protein>
<dbReference type="PANTHER" id="PTHR16675:SF193">
    <property type="entry name" value="LOC571647 PROTEIN-RELATED"/>
    <property type="match status" value="1"/>
</dbReference>
<feature type="domain" description="Ig-like" evidence="3">
    <location>
        <begin position="143"/>
        <end position="223"/>
    </location>
</feature>
<dbReference type="InterPro" id="IPR050208">
    <property type="entry name" value="MHC_class-I_related"/>
</dbReference>
<keyword evidence="1" id="KW-0325">Glycoprotein</keyword>
<sequence length="252" mass="29498">KQIKHYSNEKRVWIVTEDDWTEAPEEPPDSRDWFIHQNRTLSICAYSECSELHVLQRIIGCELKKCLNGTMTNLTVFDKYGFDGQDFIDFSSDALQWIDKNLKAKETEMKWDRQTERIELLQHYLQTCMNWISTFNITQKTPPDVHVFAVKAPDQSKLVLSCLATGFYPRDVEMNIRLDRINTENKTLSGVRPNDDGSFQMRTSVKIDRNHKGSYDCFVIHSSLTDCLVIHTTLLLRAFIHAIQFLYCMYKI</sequence>
<reference evidence="4" key="1">
    <citation type="submission" date="2025-08" db="UniProtKB">
        <authorList>
            <consortium name="Ensembl"/>
        </authorList>
    </citation>
    <scope>IDENTIFICATION</scope>
</reference>
<dbReference type="InterPro" id="IPR011161">
    <property type="entry name" value="MHC_I-like_Ag-recog"/>
</dbReference>
<dbReference type="SUPFAM" id="SSF54452">
    <property type="entry name" value="MHC antigen-recognition domain"/>
    <property type="match status" value="1"/>
</dbReference>
<dbReference type="AlphaFoldDB" id="A0A673FU44"/>
<reference evidence="4" key="2">
    <citation type="submission" date="2025-09" db="UniProtKB">
        <authorList>
            <consortium name="Ensembl"/>
        </authorList>
    </citation>
    <scope>IDENTIFICATION</scope>
</reference>
<keyword evidence="2" id="KW-0393">Immunoglobulin domain</keyword>
<dbReference type="InterPro" id="IPR037055">
    <property type="entry name" value="MHC_I-like_Ag-recog_sf"/>
</dbReference>
<evidence type="ECO:0000256" key="1">
    <source>
        <dbReference type="ARBA" id="ARBA00023180"/>
    </source>
</evidence>